<keyword evidence="11" id="KW-0131">Cell cycle</keyword>
<evidence type="ECO:0000256" key="6">
    <source>
        <dbReference type="ARBA" id="ARBA00022618"/>
    </source>
</evidence>
<dbReference type="Proteomes" id="UP001396334">
    <property type="component" value="Unassembled WGS sequence"/>
</dbReference>
<evidence type="ECO:0000256" key="7">
    <source>
        <dbReference type="ARBA" id="ARBA00022701"/>
    </source>
</evidence>
<feature type="region of interest" description="Disordered" evidence="13">
    <location>
        <begin position="109"/>
        <end position="128"/>
    </location>
</feature>
<evidence type="ECO:0000256" key="2">
    <source>
        <dbReference type="ARBA" id="ARBA00004629"/>
    </source>
</evidence>
<keyword evidence="12" id="KW-0137">Centromere</keyword>
<name>A0ABR2RH15_9ROSI</name>
<evidence type="ECO:0008006" key="16">
    <source>
        <dbReference type="Google" id="ProtNLM"/>
    </source>
</evidence>
<gene>
    <name evidence="14" type="ORF">V6N11_040165</name>
</gene>
<keyword evidence="6" id="KW-0132">Cell division</keyword>
<evidence type="ECO:0000256" key="10">
    <source>
        <dbReference type="ARBA" id="ARBA00023212"/>
    </source>
</evidence>
<comment type="similarity">
    <text evidence="3">Belongs to the SKA3 family.</text>
</comment>
<comment type="subcellular location">
    <subcellularLocation>
        <location evidence="2">Chromosome</location>
        <location evidence="2">Centromere</location>
        <location evidence="2">Kinetochore</location>
    </subcellularLocation>
    <subcellularLocation>
        <location evidence="1">Cytoplasm</location>
        <location evidence="1">Cytoskeleton</location>
        <location evidence="1">Spindle</location>
    </subcellularLocation>
</comment>
<evidence type="ECO:0000256" key="1">
    <source>
        <dbReference type="ARBA" id="ARBA00004186"/>
    </source>
</evidence>
<dbReference type="PANTHER" id="PTHR48118:SF1">
    <property type="entry name" value="SPINDLE AND KINETOCHORE-ASSOCIATED PROTEIN 3"/>
    <property type="match status" value="1"/>
</dbReference>
<evidence type="ECO:0000313" key="15">
    <source>
        <dbReference type="Proteomes" id="UP001396334"/>
    </source>
</evidence>
<accession>A0ABR2RH15</accession>
<keyword evidence="5" id="KW-0963">Cytoplasm</keyword>
<comment type="caution">
    <text evidence="14">The sequence shown here is derived from an EMBL/GenBank/DDBJ whole genome shotgun (WGS) entry which is preliminary data.</text>
</comment>
<evidence type="ECO:0000256" key="13">
    <source>
        <dbReference type="SAM" id="MobiDB-lite"/>
    </source>
</evidence>
<sequence>MEELITNLSKSLGSFCNHLQSSCGALKQSVDRRPIPLDSASSTFVQCLNRRVSTATVDLNLLDSMSFGTVSFEELLGHCYQVFDNNQTHLLHLQDRLKPLGYIPQVDIEEEEEEEEEEEMLDSKESSSACFEEDPLFLDESLSLKNFGLSDVCLATLASQANQKVDDSDLSLGENMKFEGDKPSNIKGTYKPITDTIEVNREEKDPNHVQVQAKRPVLQVSKDGYESLPSYMKNLASWEDLLAAVEKINSSLSKKEKTKGYDYFHQDEIEALDLGPKGRAYLLLLVRMNHLVVETIDADHDHLFVLLLFSKSKLENNQSSETAFVGTGQPMCCYGTTKHFIKEGGNQIILKPSSALRTREDNMIIWLLDERIGPSSCRILNKSRKKNTLLYGK</sequence>
<keyword evidence="8" id="KW-0498">Mitosis</keyword>
<dbReference type="InterPro" id="IPR033341">
    <property type="entry name" value="SKA3"/>
</dbReference>
<reference evidence="14 15" key="1">
    <citation type="journal article" date="2024" name="G3 (Bethesda)">
        <title>Genome assembly of Hibiscus sabdariffa L. provides insights into metabolisms of medicinal natural products.</title>
        <authorList>
            <person name="Kim T."/>
        </authorList>
    </citation>
    <scope>NUCLEOTIDE SEQUENCE [LARGE SCALE GENOMIC DNA]</scope>
    <source>
        <strain evidence="14">TK-2024</strain>
        <tissue evidence="14">Old leaves</tissue>
    </source>
</reference>
<protein>
    <recommendedName>
        <fullName evidence="16">Spindle and kinetochore-associated protein 3</fullName>
    </recommendedName>
</protein>
<keyword evidence="15" id="KW-1185">Reference proteome</keyword>
<dbReference type="PANTHER" id="PTHR48118">
    <property type="entry name" value="SPINDLE AND KINETOCHORE-ASSOCIATED PROTEIN 3"/>
    <property type="match status" value="1"/>
</dbReference>
<evidence type="ECO:0000256" key="4">
    <source>
        <dbReference type="ARBA" id="ARBA00022454"/>
    </source>
</evidence>
<evidence type="ECO:0000256" key="8">
    <source>
        <dbReference type="ARBA" id="ARBA00022776"/>
    </source>
</evidence>
<evidence type="ECO:0000256" key="11">
    <source>
        <dbReference type="ARBA" id="ARBA00023306"/>
    </source>
</evidence>
<dbReference type="EMBL" id="JBBPBN010000022">
    <property type="protein sequence ID" value="KAK9012096.1"/>
    <property type="molecule type" value="Genomic_DNA"/>
</dbReference>
<keyword evidence="9" id="KW-0995">Kinetochore</keyword>
<evidence type="ECO:0000256" key="5">
    <source>
        <dbReference type="ARBA" id="ARBA00022490"/>
    </source>
</evidence>
<organism evidence="14 15">
    <name type="scientific">Hibiscus sabdariffa</name>
    <name type="common">roselle</name>
    <dbReference type="NCBI Taxonomy" id="183260"/>
    <lineage>
        <taxon>Eukaryota</taxon>
        <taxon>Viridiplantae</taxon>
        <taxon>Streptophyta</taxon>
        <taxon>Embryophyta</taxon>
        <taxon>Tracheophyta</taxon>
        <taxon>Spermatophyta</taxon>
        <taxon>Magnoliopsida</taxon>
        <taxon>eudicotyledons</taxon>
        <taxon>Gunneridae</taxon>
        <taxon>Pentapetalae</taxon>
        <taxon>rosids</taxon>
        <taxon>malvids</taxon>
        <taxon>Malvales</taxon>
        <taxon>Malvaceae</taxon>
        <taxon>Malvoideae</taxon>
        <taxon>Hibiscus</taxon>
    </lineage>
</organism>
<keyword evidence="10" id="KW-0206">Cytoskeleton</keyword>
<proteinExistence type="inferred from homology"/>
<keyword evidence="4" id="KW-0158">Chromosome</keyword>
<keyword evidence="7" id="KW-0493">Microtubule</keyword>
<evidence type="ECO:0000256" key="3">
    <source>
        <dbReference type="ARBA" id="ARBA00007716"/>
    </source>
</evidence>
<feature type="compositionally biased region" description="Acidic residues" evidence="13">
    <location>
        <begin position="109"/>
        <end position="120"/>
    </location>
</feature>
<evidence type="ECO:0000256" key="9">
    <source>
        <dbReference type="ARBA" id="ARBA00022838"/>
    </source>
</evidence>
<evidence type="ECO:0000313" key="14">
    <source>
        <dbReference type="EMBL" id="KAK9012096.1"/>
    </source>
</evidence>
<evidence type="ECO:0000256" key="12">
    <source>
        <dbReference type="ARBA" id="ARBA00023328"/>
    </source>
</evidence>